<feature type="domain" description="Mur ligase central" evidence="5">
    <location>
        <begin position="102"/>
        <end position="254"/>
    </location>
</feature>
<dbReference type="GO" id="GO:0016881">
    <property type="term" value="F:acid-amino acid ligase activity"/>
    <property type="evidence" value="ECO:0007669"/>
    <property type="project" value="InterPro"/>
</dbReference>
<feature type="domain" description="Mur ligase central" evidence="5">
    <location>
        <begin position="31"/>
        <end position="72"/>
    </location>
</feature>
<evidence type="ECO:0000313" key="6">
    <source>
        <dbReference type="EMBL" id="OGG43053.1"/>
    </source>
</evidence>
<evidence type="ECO:0000256" key="2">
    <source>
        <dbReference type="ARBA" id="ARBA00022741"/>
    </source>
</evidence>
<dbReference type="Gene3D" id="3.90.190.20">
    <property type="entry name" value="Mur ligase, C-terminal domain"/>
    <property type="match status" value="1"/>
</dbReference>
<proteinExistence type="predicted"/>
<name>A0A1F6C1W7_9BACT</name>
<keyword evidence="3" id="KW-0067">ATP-binding</keyword>
<dbReference type="Proteomes" id="UP000176633">
    <property type="component" value="Unassembled WGS sequence"/>
</dbReference>
<evidence type="ECO:0008006" key="8">
    <source>
        <dbReference type="Google" id="ProtNLM"/>
    </source>
</evidence>
<feature type="domain" description="Mur ligase C-terminal" evidence="4">
    <location>
        <begin position="278"/>
        <end position="372"/>
    </location>
</feature>
<gene>
    <name evidence="6" type="ORF">A3G50_01595</name>
</gene>
<reference evidence="6 7" key="1">
    <citation type="journal article" date="2016" name="Nat. Commun.">
        <title>Thousands of microbial genomes shed light on interconnected biogeochemical processes in an aquifer system.</title>
        <authorList>
            <person name="Anantharaman K."/>
            <person name="Brown C.T."/>
            <person name="Hug L.A."/>
            <person name="Sharon I."/>
            <person name="Castelle C.J."/>
            <person name="Probst A.J."/>
            <person name="Thomas B.C."/>
            <person name="Singh A."/>
            <person name="Wilkins M.J."/>
            <person name="Karaoz U."/>
            <person name="Brodie E.L."/>
            <person name="Williams K.H."/>
            <person name="Hubbard S.S."/>
            <person name="Banfield J.F."/>
        </authorList>
    </citation>
    <scope>NUCLEOTIDE SEQUENCE [LARGE SCALE GENOMIC DNA]</scope>
</reference>
<sequence>MKNIFLRILKLILKKLAKAVVRRYQPGIVAVTGSVGKTSTKEAIRAVLSKERKIRASSGNFNNEIGVPLTILGDWQEIKKPAFLFWFKVVIASLFRILIPRKFSSLKYPEILVLEYAADRPGDMKYLLGIAQPQITVVTAIGEIPVHVEFYSGPEALVREKAKLVEQLPTVGFAILNADDPLVLEMKNQTRSQVMTFGFGDAAQVKITGFENVSNGEPTGIVFKLGYGGSFVPVKINGVFGKGQAYAAVAAACVGLIFGMNLVKIAEALVLNFQPPSRRMNLVSGVKGTFIIDDSYNASPLSAKAALDTLRDLKAKRKIAVLGDMLEIGKYNLEAHEEIGKFAAGFVDLLVTIGPRAKFIAEAASKAGLAKENISSFLRLAKENISSFL</sequence>
<dbReference type="Gene3D" id="3.40.1190.10">
    <property type="entry name" value="Mur-like, catalytic domain"/>
    <property type="match status" value="1"/>
</dbReference>
<evidence type="ECO:0000259" key="5">
    <source>
        <dbReference type="Pfam" id="PF08245"/>
    </source>
</evidence>
<dbReference type="InterPro" id="IPR036565">
    <property type="entry name" value="Mur-like_cat_sf"/>
</dbReference>
<dbReference type="InterPro" id="IPR013221">
    <property type="entry name" value="Mur_ligase_cen"/>
</dbReference>
<dbReference type="EMBL" id="MFKM01000027">
    <property type="protein sequence ID" value="OGG43053.1"/>
    <property type="molecule type" value="Genomic_DNA"/>
</dbReference>
<dbReference type="AlphaFoldDB" id="A0A1F6C1W7"/>
<dbReference type="PANTHER" id="PTHR43024:SF1">
    <property type="entry name" value="UDP-N-ACETYLMURAMOYL-TRIPEPTIDE--D-ALANYL-D-ALANINE LIGASE"/>
    <property type="match status" value="1"/>
</dbReference>
<comment type="caution">
    <text evidence="6">The sequence shown here is derived from an EMBL/GenBank/DDBJ whole genome shotgun (WGS) entry which is preliminary data.</text>
</comment>
<evidence type="ECO:0000259" key="4">
    <source>
        <dbReference type="Pfam" id="PF02875"/>
    </source>
</evidence>
<keyword evidence="2" id="KW-0547">Nucleotide-binding</keyword>
<dbReference type="InterPro" id="IPR004101">
    <property type="entry name" value="Mur_ligase_C"/>
</dbReference>
<evidence type="ECO:0000256" key="1">
    <source>
        <dbReference type="ARBA" id="ARBA00022598"/>
    </source>
</evidence>
<dbReference type="GO" id="GO:0005524">
    <property type="term" value="F:ATP binding"/>
    <property type="evidence" value="ECO:0007669"/>
    <property type="project" value="UniProtKB-KW"/>
</dbReference>
<evidence type="ECO:0000256" key="3">
    <source>
        <dbReference type="ARBA" id="ARBA00022840"/>
    </source>
</evidence>
<feature type="non-terminal residue" evidence="6">
    <location>
        <position position="389"/>
    </location>
</feature>
<dbReference type="SUPFAM" id="SSF53244">
    <property type="entry name" value="MurD-like peptide ligases, peptide-binding domain"/>
    <property type="match status" value="1"/>
</dbReference>
<dbReference type="SUPFAM" id="SSF53623">
    <property type="entry name" value="MurD-like peptide ligases, catalytic domain"/>
    <property type="match status" value="1"/>
</dbReference>
<dbReference type="Pfam" id="PF08245">
    <property type="entry name" value="Mur_ligase_M"/>
    <property type="match status" value="2"/>
</dbReference>
<protein>
    <recommendedName>
        <fullName evidence="8">Mur ligase central domain-containing protein</fullName>
    </recommendedName>
</protein>
<dbReference type="InterPro" id="IPR036615">
    <property type="entry name" value="Mur_ligase_C_dom_sf"/>
</dbReference>
<dbReference type="Pfam" id="PF02875">
    <property type="entry name" value="Mur_ligase_C"/>
    <property type="match status" value="1"/>
</dbReference>
<organism evidence="6 7">
    <name type="scientific">Candidatus Jorgensenbacteria bacterium RIFCSPLOWO2_12_FULL_42_11</name>
    <dbReference type="NCBI Taxonomy" id="1798473"/>
    <lineage>
        <taxon>Bacteria</taxon>
        <taxon>Candidatus Joergenseniibacteriota</taxon>
    </lineage>
</organism>
<dbReference type="PANTHER" id="PTHR43024">
    <property type="entry name" value="UDP-N-ACETYLMURAMOYL-TRIPEPTIDE--D-ALANYL-D-ALANINE LIGASE"/>
    <property type="match status" value="1"/>
</dbReference>
<accession>A0A1F6C1W7</accession>
<dbReference type="STRING" id="1798473.A3G50_01595"/>
<evidence type="ECO:0000313" key="7">
    <source>
        <dbReference type="Proteomes" id="UP000176633"/>
    </source>
</evidence>
<dbReference type="InterPro" id="IPR051046">
    <property type="entry name" value="MurCDEF_CellWall_CoF430Synth"/>
</dbReference>
<keyword evidence="1" id="KW-0436">Ligase</keyword>